<dbReference type="AlphaFoldDB" id="A0AAN9R319"/>
<dbReference type="EMBL" id="JAYMYR010000006">
    <property type="protein sequence ID" value="KAK7357452.1"/>
    <property type="molecule type" value="Genomic_DNA"/>
</dbReference>
<evidence type="ECO:0000313" key="3">
    <source>
        <dbReference type="Proteomes" id="UP001374584"/>
    </source>
</evidence>
<sequence length="75" mass="7910">MANKYVSLLLLVCLTAAATVEAKKSETPCFHNCVSIKCGEHPSNFCKFLCGFGCSSVGLTNPNKVKTNGVSTKAP</sequence>
<keyword evidence="1" id="KW-0732">Signal</keyword>
<feature type="signal peptide" evidence="1">
    <location>
        <begin position="1"/>
        <end position="22"/>
    </location>
</feature>
<keyword evidence="3" id="KW-1185">Reference proteome</keyword>
<feature type="chain" id="PRO_5042830189" evidence="1">
    <location>
        <begin position="23"/>
        <end position="75"/>
    </location>
</feature>
<protein>
    <submittedName>
        <fullName evidence="2">Uncharacterized protein</fullName>
    </submittedName>
</protein>
<evidence type="ECO:0000313" key="2">
    <source>
        <dbReference type="EMBL" id="KAK7357452.1"/>
    </source>
</evidence>
<name>A0AAN9R319_PHACN</name>
<accession>A0AAN9R319</accession>
<evidence type="ECO:0000256" key="1">
    <source>
        <dbReference type="SAM" id="SignalP"/>
    </source>
</evidence>
<reference evidence="2 3" key="1">
    <citation type="submission" date="2024-01" db="EMBL/GenBank/DDBJ databases">
        <title>The genomes of 5 underutilized Papilionoideae crops provide insights into root nodulation and disease resistanc.</title>
        <authorList>
            <person name="Jiang F."/>
        </authorList>
    </citation>
    <scope>NUCLEOTIDE SEQUENCE [LARGE SCALE GENOMIC DNA]</scope>
    <source>
        <strain evidence="2">JINMINGXINNONG_FW02</strain>
        <tissue evidence="2">Leaves</tissue>
    </source>
</reference>
<comment type="caution">
    <text evidence="2">The sequence shown here is derived from an EMBL/GenBank/DDBJ whole genome shotgun (WGS) entry which is preliminary data.</text>
</comment>
<organism evidence="2 3">
    <name type="scientific">Phaseolus coccineus</name>
    <name type="common">Scarlet runner bean</name>
    <name type="synonym">Phaseolus multiflorus</name>
    <dbReference type="NCBI Taxonomy" id="3886"/>
    <lineage>
        <taxon>Eukaryota</taxon>
        <taxon>Viridiplantae</taxon>
        <taxon>Streptophyta</taxon>
        <taxon>Embryophyta</taxon>
        <taxon>Tracheophyta</taxon>
        <taxon>Spermatophyta</taxon>
        <taxon>Magnoliopsida</taxon>
        <taxon>eudicotyledons</taxon>
        <taxon>Gunneridae</taxon>
        <taxon>Pentapetalae</taxon>
        <taxon>rosids</taxon>
        <taxon>fabids</taxon>
        <taxon>Fabales</taxon>
        <taxon>Fabaceae</taxon>
        <taxon>Papilionoideae</taxon>
        <taxon>50 kb inversion clade</taxon>
        <taxon>NPAAA clade</taxon>
        <taxon>indigoferoid/millettioid clade</taxon>
        <taxon>Phaseoleae</taxon>
        <taxon>Phaseolus</taxon>
    </lineage>
</organism>
<dbReference type="Proteomes" id="UP001374584">
    <property type="component" value="Unassembled WGS sequence"/>
</dbReference>
<proteinExistence type="predicted"/>
<gene>
    <name evidence="2" type="ORF">VNO80_16738</name>
</gene>